<evidence type="ECO:0000256" key="4">
    <source>
        <dbReference type="ARBA" id="ARBA00022825"/>
    </source>
</evidence>
<gene>
    <name evidence="8" type="ORF">B0A77_09675</name>
</gene>
<dbReference type="InterPro" id="IPR029045">
    <property type="entry name" value="ClpP/crotonase-like_dom_sf"/>
</dbReference>
<dbReference type="GO" id="GO:0004175">
    <property type="term" value="F:endopeptidase activity"/>
    <property type="evidence" value="ECO:0007669"/>
    <property type="project" value="TreeGrafter"/>
</dbReference>
<feature type="domain" description="PDZ" evidence="7">
    <location>
        <begin position="89"/>
        <end position="143"/>
    </location>
</feature>
<dbReference type="Gene3D" id="2.30.42.10">
    <property type="match status" value="1"/>
</dbReference>
<dbReference type="RefSeq" id="WP_097554301.1">
    <property type="nucleotide sequence ID" value="NZ_PCMW01000052.1"/>
</dbReference>
<feature type="transmembrane region" description="Helical" evidence="6">
    <location>
        <begin position="7"/>
        <end position="28"/>
    </location>
</feature>
<reference evidence="8 9" key="1">
    <citation type="submission" date="2017-09" db="EMBL/GenBank/DDBJ databases">
        <title>Whole genomes of Flavobacteriaceae.</title>
        <authorList>
            <person name="Stine C."/>
            <person name="Li C."/>
            <person name="Tadesse D."/>
        </authorList>
    </citation>
    <scope>NUCLEOTIDE SEQUENCE [LARGE SCALE GENOMIC DNA]</scope>
    <source>
        <strain evidence="8 9">ATCC 35036</strain>
    </source>
</reference>
<dbReference type="GO" id="GO:0030288">
    <property type="term" value="C:outer membrane-bounded periplasmic space"/>
    <property type="evidence" value="ECO:0007669"/>
    <property type="project" value="TreeGrafter"/>
</dbReference>
<dbReference type="Proteomes" id="UP000220828">
    <property type="component" value="Unassembled WGS sequence"/>
</dbReference>
<evidence type="ECO:0000256" key="3">
    <source>
        <dbReference type="ARBA" id="ARBA00022801"/>
    </source>
</evidence>
<dbReference type="EMBL" id="PCMW01000052">
    <property type="protein sequence ID" value="PDS23850.1"/>
    <property type="molecule type" value="Genomic_DNA"/>
</dbReference>
<dbReference type="OrthoDB" id="9812068at2"/>
<keyword evidence="2 5" id="KW-0645">Protease</keyword>
<dbReference type="Pfam" id="PF13180">
    <property type="entry name" value="PDZ_2"/>
    <property type="match status" value="1"/>
</dbReference>
<accession>A0A2H3KUK7</accession>
<dbReference type="InterPro" id="IPR036034">
    <property type="entry name" value="PDZ_sf"/>
</dbReference>
<dbReference type="PROSITE" id="PS50106">
    <property type="entry name" value="PDZ"/>
    <property type="match status" value="1"/>
</dbReference>
<dbReference type="GO" id="GO:0008236">
    <property type="term" value="F:serine-type peptidase activity"/>
    <property type="evidence" value="ECO:0007669"/>
    <property type="project" value="UniProtKB-KW"/>
</dbReference>
<protein>
    <submittedName>
        <fullName evidence="8">Peptidase S41</fullName>
    </submittedName>
</protein>
<evidence type="ECO:0000259" key="7">
    <source>
        <dbReference type="PROSITE" id="PS50106"/>
    </source>
</evidence>
<dbReference type="InterPro" id="IPR001478">
    <property type="entry name" value="PDZ"/>
</dbReference>
<keyword evidence="6" id="KW-0472">Membrane</keyword>
<dbReference type="NCBIfam" id="TIGR00225">
    <property type="entry name" value="prc"/>
    <property type="match status" value="1"/>
</dbReference>
<evidence type="ECO:0000313" key="9">
    <source>
        <dbReference type="Proteomes" id="UP000220828"/>
    </source>
</evidence>
<dbReference type="Gene3D" id="3.30.750.44">
    <property type="match status" value="1"/>
</dbReference>
<dbReference type="SMART" id="SM00228">
    <property type="entry name" value="PDZ"/>
    <property type="match status" value="1"/>
</dbReference>
<organism evidence="8 9">
    <name type="scientific">Flavobacterium branchiophilum</name>
    <dbReference type="NCBI Taxonomy" id="55197"/>
    <lineage>
        <taxon>Bacteria</taxon>
        <taxon>Pseudomonadati</taxon>
        <taxon>Bacteroidota</taxon>
        <taxon>Flavobacteriia</taxon>
        <taxon>Flavobacteriales</taxon>
        <taxon>Flavobacteriaceae</taxon>
        <taxon>Flavobacterium</taxon>
    </lineage>
</organism>
<dbReference type="SMART" id="SM00245">
    <property type="entry name" value="TSPc"/>
    <property type="match status" value="1"/>
</dbReference>
<dbReference type="GO" id="GO:0007165">
    <property type="term" value="P:signal transduction"/>
    <property type="evidence" value="ECO:0007669"/>
    <property type="project" value="TreeGrafter"/>
</dbReference>
<evidence type="ECO:0000313" key="8">
    <source>
        <dbReference type="EMBL" id="PDS23850.1"/>
    </source>
</evidence>
<dbReference type="SUPFAM" id="SSF50156">
    <property type="entry name" value="PDZ domain-like"/>
    <property type="match status" value="1"/>
</dbReference>
<dbReference type="CDD" id="cd06782">
    <property type="entry name" value="cpPDZ_CPP-like"/>
    <property type="match status" value="1"/>
</dbReference>
<dbReference type="InterPro" id="IPR004447">
    <property type="entry name" value="Peptidase_S41A"/>
</dbReference>
<keyword evidence="3 5" id="KW-0378">Hydrolase</keyword>
<keyword evidence="6" id="KW-1133">Transmembrane helix</keyword>
<keyword evidence="6" id="KW-0812">Transmembrane</keyword>
<evidence type="ECO:0000256" key="6">
    <source>
        <dbReference type="SAM" id="Phobius"/>
    </source>
</evidence>
<dbReference type="GO" id="GO:0006508">
    <property type="term" value="P:proteolysis"/>
    <property type="evidence" value="ECO:0007669"/>
    <property type="project" value="UniProtKB-KW"/>
</dbReference>
<sequence>MKISPKYNPIIAVLLIVVGIFIGSFFNFPIQYQYFSKNHHKNKLNKLIHFINSEYVDDVNTDSIIDETVDNILAKLDPHSVYIPAKEHSIEAQNMKGDFVGIGINFYLLKDTIAVIKPIENGPAAKAGIQSGDRILYANNQKIFGKKINSEKIYHLFKGQADTDVKLIVYRKNAKKNLVFNVKRNTIAIKSVEKGLLLTSKTGYIKINRFAEKTYKEFKHELEDLKQRGIQTLVIDLRNNGGGYMEMATQIADELLKDQQLIVFTKNKNNDIQKTFATSKGIFETGNLFVLINENSASASEILAGAIQDNDRGTIIGRRSFGKGLVQREMGFDDGSAVRLTIARYYTPTGRSIQKPYNKGKKEYYKDFEKRFESGELYEKDNIHVNDTLKFKTPKGKIVYGGGGIVPDIFVPLDGEKGDESLEYLMQSGIIGQFVFEELDKNRHEFQGLKFNDFLEKIKKNDTYIIRFQHFITQSGTSFNVLKRKNWVAKYLYAEFARQLFNDTDGFKILLTNDLMIQKIVIPNKFSK</sequence>
<evidence type="ECO:0000256" key="1">
    <source>
        <dbReference type="ARBA" id="ARBA00009179"/>
    </source>
</evidence>
<dbReference type="SUPFAM" id="SSF52096">
    <property type="entry name" value="ClpP/crotonase"/>
    <property type="match status" value="1"/>
</dbReference>
<name>A0A2H3KUK7_9FLAO</name>
<comment type="caution">
    <text evidence="8">The sequence shown here is derived from an EMBL/GenBank/DDBJ whole genome shotgun (WGS) entry which is preliminary data.</text>
</comment>
<proteinExistence type="inferred from homology"/>
<dbReference type="InterPro" id="IPR005151">
    <property type="entry name" value="Tail-specific_protease"/>
</dbReference>
<evidence type="ECO:0000256" key="5">
    <source>
        <dbReference type="RuleBase" id="RU004404"/>
    </source>
</evidence>
<dbReference type="PANTHER" id="PTHR32060:SF30">
    <property type="entry name" value="CARBOXY-TERMINAL PROCESSING PROTEASE CTPA"/>
    <property type="match status" value="1"/>
</dbReference>
<dbReference type="CDD" id="cd07560">
    <property type="entry name" value="Peptidase_S41_CPP"/>
    <property type="match status" value="1"/>
</dbReference>
<comment type="similarity">
    <text evidence="1 5">Belongs to the peptidase S41A family.</text>
</comment>
<keyword evidence="4 5" id="KW-0720">Serine protease</keyword>
<dbReference type="AlphaFoldDB" id="A0A2H3KUK7"/>
<dbReference type="PANTHER" id="PTHR32060">
    <property type="entry name" value="TAIL-SPECIFIC PROTEASE"/>
    <property type="match status" value="1"/>
</dbReference>
<dbReference type="Pfam" id="PF03572">
    <property type="entry name" value="Peptidase_S41"/>
    <property type="match status" value="1"/>
</dbReference>
<dbReference type="Gene3D" id="3.90.226.10">
    <property type="entry name" value="2-enoyl-CoA Hydratase, Chain A, domain 1"/>
    <property type="match status" value="1"/>
</dbReference>
<evidence type="ECO:0000256" key="2">
    <source>
        <dbReference type="ARBA" id="ARBA00022670"/>
    </source>
</evidence>